<feature type="compositionally biased region" description="Low complexity" evidence="4">
    <location>
        <begin position="1198"/>
        <end position="1208"/>
    </location>
</feature>
<dbReference type="SMART" id="SM01014">
    <property type="entry name" value="ARID"/>
    <property type="match status" value="1"/>
</dbReference>
<dbReference type="GO" id="GO:0003677">
    <property type="term" value="F:DNA binding"/>
    <property type="evidence" value="ECO:0007669"/>
    <property type="project" value="InterPro"/>
</dbReference>
<dbReference type="EnsemblMetazoa" id="XM_014403243.2">
    <property type="protein sequence ID" value="XP_014258729.1"/>
    <property type="gene ID" value="LOC106672101"/>
</dbReference>
<feature type="compositionally biased region" description="Pro residues" evidence="4">
    <location>
        <begin position="252"/>
        <end position="269"/>
    </location>
</feature>
<evidence type="ECO:0000259" key="5">
    <source>
        <dbReference type="PROSITE" id="PS51011"/>
    </source>
</evidence>
<dbReference type="SMART" id="SM00501">
    <property type="entry name" value="BRIGHT"/>
    <property type="match status" value="1"/>
</dbReference>
<dbReference type="GO" id="GO:0005654">
    <property type="term" value="C:nucleoplasm"/>
    <property type="evidence" value="ECO:0007669"/>
    <property type="project" value="TreeGrafter"/>
</dbReference>
<evidence type="ECO:0000256" key="1">
    <source>
        <dbReference type="ARBA" id="ARBA00004123"/>
    </source>
</evidence>
<feature type="region of interest" description="Disordered" evidence="4">
    <location>
        <begin position="141"/>
        <end position="186"/>
    </location>
</feature>
<dbReference type="SUPFAM" id="SSF46774">
    <property type="entry name" value="ARID-like"/>
    <property type="match status" value="1"/>
</dbReference>
<accession>A0A8I6S743</accession>
<feature type="compositionally biased region" description="Low complexity" evidence="4">
    <location>
        <begin position="962"/>
        <end position="979"/>
    </location>
</feature>
<feature type="compositionally biased region" description="Gly residues" evidence="4">
    <location>
        <begin position="495"/>
        <end position="512"/>
    </location>
</feature>
<feature type="compositionally biased region" description="Polar residues" evidence="4">
    <location>
        <begin position="422"/>
        <end position="441"/>
    </location>
</feature>
<feature type="compositionally biased region" description="Basic and acidic residues" evidence="4">
    <location>
        <begin position="1559"/>
        <end position="1569"/>
    </location>
</feature>
<proteinExistence type="predicted"/>
<dbReference type="Pfam" id="PF01388">
    <property type="entry name" value="ARID"/>
    <property type="match status" value="1"/>
</dbReference>
<feature type="compositionally biased region" description="Polar residues" evidence="4">
    <location>
        <begin position="1"/>
        <end position="29"/>
    </location>
</feature>
<keyword evidence="7" id="KW-1185">Reference proteome</keyword>
<feature type="region of interest" description="Disordered" evidence="4">
    <location>
        <begin position="201"/>
        <end position="725"/>
    </location>
</feature>
<evidence type="ECO:0000256" key="2">
    <source>
        <dbReference type="ARBA" id="ARBA00022553"/>
    </source>
</evidence>
<feature type="region of interest" description="Disordered" evidence="4">
    <location>
        <begin position="863"/>
        <end position="1272"/>
    </location>
</feature>
<dbReference type="GO" id="GO:0071565">
    <property type="term" value="C:nBAF complex"/>
    <property type="evidence" value="ECO:0007669"/>
    <property type="project" value="TreeGrafter"/>
</dbReference>
<dbReference type="GO" id="GO:0006357">
    <property type="term" value="P:regulation of transcription by RNA polymerase II"/>
    <property type="evidence" value="ECO:0007669"/>
    <property type="project" value="TreeGrafter"/>
</dbReference>
<feature type="domain" description="ARID" evidence="5">
    <location>
        <begin position="754"/>
        <end position="848"/>
    </location>
</feature>
<feature type="compositionally biased region" description="Low complexity" evidence="4">
    <location>
        <begin position="1089"/>
        <end position="1103"/>
    </location>
</feature>
<protein>
    <recommendedName>
        <fullName evidence="5">ARID domain-containing protein</fullName>
    </recommendedName>
</protein>
<feature type="compositionally biased region" description="Low complexity" evidence="4">
    <location>
        <begin position="391"/>
        <end position="408"/>
    </location>
</feature>
<dbReference type="InterPro" id="IPR033388">
    <property type="entry name" value="BAF250_C"/>
</dbReference>
<comment type="subcellular location">
    <subcellularLocation>
        <location evidence="1">Nucleus</location>
    </subcellularLocation>
</comment>
<feature type="region of interest" description="Disordered" evidence="4">
    <location>
        <begin position="1559"/>
        <end position="1616"/>
    </location>
</feature>
<feature type="compositionally biased region" description="Polar residues" evidence="4">
    <location>
        <begin position="68"/>
        <end position="99"/>
    </location>
</feature>
<dbReference type="GO" id="GO:0006338">
    <property type="term" value="P:chromatin remodeling"/>
    <property type="evidence" value="ECO:0007669"/>
    <property type="project" value="InterPro"/>
</dbReference>
<feature type="compositionally biased region" description="Low complexity" evidence="4">
    <location>
        <begin position="321"/>
        <end position="345"/>
    </location>
</feature>
<dbReference type="OrthoDB" id="8709537at2759"/>
<dbReference type="RefSeq" id="XP_014258729.1">
    <property type="nucleotide sequence ID" value="XM_014403243.2"/>
</dbReference>
<dbReference type="GO" id="GO:0045893">
    <property type="term" value="P:positive regulation of DNA-templated transcription"/>
    <property type="evidence" value="ECO:0007669"/>
    <property type="project" value="TreeGrafter"/>
</dbReference>
<keyword evidence="3" id="KW-0539">Nucleus</keyword>
<feature type="region of interest" description="Disordered" evidence="4">
    <location>
        <begin position="1500"/>
        <end position="1535"/>
    </location>
</feature>
<dbReference type="PANTHER" id="PTHR12656">
    <property type="entry name" value="BRG-1 ASSOCIATED FACTOR 250 BAF250"/>
    <property type="match status" value="1"/>
</dbReference>
<feature type="compositionally biased region" description="Gly residues" evidence="4">
    <location>
        <begin position="892"/>
        <end position="902"/>
    </location>
</feature>
<dbReference type="Gene3D" id="1.25.10.10">
    <property type="entry name" value="Leucine-rich Repeat Variant"/>
    <property type="match status" value="1"/>
</dbReference>
<sequence>MAATRAETQQNDVNSKQEQGNNAFHNGTDNADDCRNLLNTDVKGKKPHRNNINIEMSQFRQEGPPPVNNSEQNANTTEEGPNINKINNSDQGDVNNYNKSGPMPDNQQQHHQQQGYGLYPQRYVHPDNPMHQQEMHHQNSYFNPNMRQPYPAAKPVPRPGFQPQQRFVSSQSPPTGPTPTLNQLLQSNSVHRYQNNYDYGMAKAQGEQPPPQGYNQGWPPRPMGPYPQQQPYRNQPPPAGRGYSGSPGAGAYPPPPAASPSQQYPPQPYRHPYQMGGSGGGSNNGSFGGGGGNERGAGGGGSWSPGPQAAQQQQPLPPSQGPQQQAQPPSPSPHHQQQQQQQQHQNMGGRTAEQSPTPNAHAPDPGDLTGQNSNDSSSGGPAPGTPNSQGMRPTPSPTGSSGSRSMSPAVGQQNIAMPPRPSSGQSDSGNGPTRMSHSPMANQGGYPGGGPHMHNYKMAPHQMAPHAPPPQSQQIPPYSPQAPLQHQYPQQGNYGVRGGSMGYGSPGYQGPPGGMPPQSQYPPRGPIPNHVQYPPSPYQHKVGYSGNMPPSPGSYNSHSGGTMGPPAPHHPGMPPPPPPHHDGPMPPPPPASTPTHEVHDSSVTTTVAGSGMSNVTPSPGGPAPGSVTSIVTTGPDGASLDEASQQSTLSNASAASGDDGNCTPGKSRKEGGGGSGGGSGMMGYHSHPTTPQSTVPSPGAASLNSMHEEYPPDHSPTWPRTPASPVFNSHVPQDLYRPKKQHDSLGKLYEMDEAPERRLWLDKLLQFMEERGTPITVCPTISKNPLDLFRLYLYVKERGGFMEVCKVTKNKIWKDIAGLLGIGASSSAAYTLRKHYTKNLLPFECHYDRGGIDPQPIINQVEASSKKKSTKAAPVPSPGSSNSQDSFPGPGSVSGGMDGYGYGYSQDYNNQQRPPSQTNQGVGVPSQVPGDNISVSNPFDDNAASPRPPRPGMPPSGGYQGQQGNYQYGEQYNQQYPGGSYPPGRPMYPPYGPESDRVYNQSSTNNSGVPPPSGGPGGGAGGPPVTGAPPSGDYNRYMPGTGTPGPPNAAGPTYPGNRGYPPPSQGSASPSGTPPTQPPPVPGVPPTQQPNQQNQPPTQQQPQQQPPPGAPPYQPQQEYYRQDGAYPGPGGYPPNAPNKTMPPPAPQPRRHPDFVKEPQPPYPPYNQRPNMYPAGWSNNNNSGAYRGQYPPPIGGTPGPQQWGQGPSRPGAPPNHQPNSPQWAGPQPPYQQPPQTQQGWGMATPGVAQSSPLRPPMVGPRPPFRPDAKPYNQMPPGHPGVKGPVFYGVPPGGSPQVKRDIVFPIDSVEATTPVLYKRRRLGKSDVAPIEAWRIMMALKSGLLAETCWALDVLNILLFDDTTIPYFGLVHLPGLMDILLEHMKKALTDMLEPMSVPPFNEEVKDVTLSDIGAVESLPDPNDRVCLLKSADYTFRSRKNHPVTICPDSDDIFVTATKRSWDVEDVVDDAVEQDSGKYIVSCFRAEFGKIPFVRIIPNRKKENATGAEEAQVIEEPKKEKTSVEKVNEPLKEKKEEKKLNERVTRKKIKTLSDVLSRIKKEPIEPAKEDKPIEVAPEATPIKEEPPTIKEEPKEPEEKQSEEEKSAEKDKTEEEPKIKCNIRDPAGTLKRRRISDYEDECYTRDEASLYLVTESQDSIARRCVCLSTILRNLTFVPGNEYEFAKSGTFLGLVGKLLLLHHEHPPKMPKHKKYNRDEDDELEDCCSSLQGDSEWWWEFLHHLRENALVSIANIAGYVDLGLYPEDISRPILDGLLHWAVCPAAQGQDPFPTVSPTSSLSPQRLALEALCKLCVTDSNVDLVIATPPYCRLERLAAVLARLLCRSEEQVLREFAVNLLFYLGAADSGMARTIAMQSPCVSQLVGFIEQAEASALSVANQHGLGALRENPDSMGTSLDMLRRAAKTLLHLAAHPDNWPLFLQQEQRLLALVMSQILDQQVASIISMVLFQVSRVT</sequence>
<feature type="compositionally biased region" description="Gly residues" evidence="4">
    <location>
        <begin position="1015"/>
        <end position="1024"/>
    </location>
</feature>
<dbReference type="GO" id="GO:0035060">
    <property type="term" value="C:brahma complex"/>
    <property type="evidence" value="ECO:0007669"/>
    <property type="project" value="InterPro"/>
</dbReference>
<feature type="compositionally biased region" description="Polar residues" evidence="4">
    <location>
        <begin position="369"/>
        <end position="390"/>
    </location>
</feature>
<feature type="region of interest" description="Disordered" evidence="4">
    <location>
        <begin position="1"/>
        <end position="114"/>
    </location>
</feature>
<dbReference type="Pfam" id="PF12031">
    <property type="entry name" value="BAF250_C"/>
    <property type="match status" value="1"/>
</dbReference>
<dbReference type="InterPro" id="IPR036431">
    <property type="entry name" value="ARID_dom_sf"/>
</dbReference>
<evidence type="ECO:0000313" key="6">
    <source>
        <dbReference type="EnsemblMetazoa" id="XP_014258729.1"/>
    </source>
</evidence>
<feature type="compositionally biased region" description="Low complexity" evidence="4">
    <location>
        <begin position="304"/>
        <end position="314"/>
    </location>
</feature>
<dbReference type="CDD" id="cd16865">
    <property type="entry name" value="ARID_ARID1A-like"/>
    <property type="match status" value="1"/>
</dbReference>
<feature type="compositionally biased region" description="Gly residues" evidence="4">
    <location>
        <begin position="672"/>
        <end position="681"/>
    </location>
</feature>
<keyword evidence="2" id="KW-0597">Phosphoprotein</keyword>
<evidence type="ECO:0000256" key="4">
    <source>
        <dbReference type="SAM" id="MobiDB-lite"/>
    </source>
</evidence>
<dbReference type="InterPro" id="IPR011989">
    <property type="entry name" value="ARM-like"/>
</dbReference>
<feature type="compositionally biased region" description="Basic and acidic residues" evidence="4">
    <location>
        <begin position="1577"/>
        <end position="1616"/>
    </location>
</feature>
<dbReference type="GO" id="GO:0016514">
    <property type="term" value="C:SWI/SNF complex"/>
    <property type="evidence" value="ECO:0007669"/>
    <property type="project" value="InterPro"/>
</dbReference>
<feature type="compositionally biased region" description="Polar residues" evidence="4">
    <location>
        <begin position="642"/>
        <end position="654"/>
    </location>
</feature>
<feature type="compositionally biased region" description="Pro residues" evidence="4">
    <location>
        <begin position="565"/>
        <end position="592"/>
    </location>
</feature>
<feature type="compositionally biased region" description="Polar residues" evidence="4">
    <location>
        <begin position="687"/>
        <end position="696"/>
    </location>
</feature>
<dbReference type="PROSITE" id="PS51011">
    <property type="entry name" value="ARID"/>
    <property type="match status" value="1"/>
</dbReference>
<organism evidence="6 7">
    <name type="scientific">Cimex lectularius</name>
    <name type="common">Bed bug</name>
    <name type="synonym">Acanthia lectularia</name>
    <dbReference type="NCBI Taxonomy" id="79782"/>
    <lineage>
        <taxon>Eukaryota</taxon>
        <taxon>Metazoa</taxon>
        <taxon>Ecdysozoa</taxon>
        <taxon>Arthropoda</taxon>
        <taxon>Hexapoda</taxon>
        <taxon>Insecta</taxon>
        <taxon>Pterygota</taxon>
        <taxon>Neoptera</taxon>
        <taxon>Paraneoptera</taxon>
        <taxon>Hemiptera</taxon>
        <taxon>Heteroptera</taxon>
        <taxon>Panheteroptera</taxon>
        <taxon>Cimicomorpha</taxon>
        <taxon>Cimicidae</taxon>
        <taxon>Cimex</taxon>
    </lineage>
</organism>
<dbReference type="GeneID" id="106672101"/>
<reference evidence="6" key="1">
    <citation type="submission" date="2022-01" db="UniProtKB">
        <authorList>
            <consortium name="EnsemblMetazoa"/>
        </authorList>
    </citation>
    <scope>IDENTIFICATION</scope>
</reference>
<feature type="compositionally biased region" description="Pro residues" evidence="4">
    <location>
        <begin position="513"/>
        <end position="526"/>
    </location>
</feature>
<evidence type="ECO:0000256" key="3">
    <source>
        <dbReference type="ARBA" id="ARBA00023242"/>
    </source>
</evidence>
<dbReference type="Proteomes" id="UP000494040">
    <property type="component" value="Unassembled WGS sequence"/>
</dbReference>
<feature type="compositionally biased region" description="Polar residues" evidence="4">
    <location>
        <begin position="346"/>
        <end position="358"/>
    </location>
</feature>
<dbReference type="PANTHER" id="PTHR12656:SF5">
    <property type="entry name" value="TRITHORAX GROUP PROTEIN OSA"/>
    <property type="match status" value="1"/>
</dbReference>
<dbReference type="Gene3D" id="1.10.150.60">
    <property type="entry name" value="ARID DNA-binding domain"/>
    <property type="match status" value="1"/>
</dbReference>
<dbReference type="GO" id="GO:0031491">
    <property type="term" value="F:nucleosome binding"/>
    <property type="evidence" value="ECO:0007669"/>
    <property type="project" value="TreeGrafter"/>
</dbReference>
<feature type="compositionally biased region" description="Pro residues" evidence="4">
    <location>
        <begin position="983"/>
        <end position="992"/>
    </location>
</feature>
<evidence type="ECO:0000313" key="7">
    <source>
        <dbReference type="Proteomes" id="UP000494040"/>
    </source>
</evidence>
<feature type="compositionally biased region" description="Pro residues" evidence="4">
    <location>
        <begin position="1104"/>
        <end position="1114"/>
    </location>
</feature>
<feature type="compositionally biased region" description="Basic and acidic residues" evidence="4">
    <location>
        <begin position="1511"/>
        <end position="1535"/>
    </location>
</feature>
<dbReference type="CTD" id="42130"/>
<feature type="compositionally biased region" description="Gly residues" evidence="4">
    <location>
        <begin position="276"/>
        <end position="303"/>
    </location>
</feature>
<feature type="compositionally biased region" description="Pro residues" evidence="4">
    <location>
        <begin position="1072"/>
        <end position="1088"/>
    </location>
</feature>
<feature type="compositionally biased region" description="Polar residues" evidence="4">
    <location>
        <begin position="906"/>
        <end position="921"/>
    </location>
</feature>
<dbReference type="OMA" id="CRPIDMD"/>
<feature type="compositionally biased region" description="Polar residues" evidence="4">
    <location>
        <begin position="601"/>
        <end position="617"/>
    </location>
</feature>
<dbReference type="KEGG" id="clec:106672101"/>
<dbReference type="InterPro" id="IPR021906">
    <property type="entry name" value="BAF250/Osa"/>
</dbReference>
<feature type="compositionally biased region" description="Pro residues" evidence="4">
    <location>
        <begin position="1130"/>
        <end position="1147"/>
    </location>
</feature>
<dbReference type="InterPro" id="IPR001606">
    <property type="entry name" value="ARID_dom"/>
</dbReference>
<feature type="compositionally biased region" description="Pro residues" evidence="4">
    <location>
        <begin position="1252"/>
        <end position="1264"/>
    </location>
</feature>
<feature type="compositionally biased region" description="Polar residues" evidence="4">
    <location>
        <begin position="50"/>
        <end position="60"/>
    </location>
</feature>
<name>A0A8I6S743_CIMLE</name>